<dbReference type="AlphaFoldDB" id="A0A915EG24"/>
<organism evidence="1 2">
    <name type="scientific">Ditylenchus dipsaci</name>
    <dbReference type="NCBI Taxonomy" id="166011"/>
    <lineage>
        <taxon>Eukaryota</taxon>
        <taxon>Metazoa</taxon>
        <taxon>Ecdysozoa</taxon>
        <taxon>Nematoda</taxon>
        <taxon>Chromadorea</taxon>
        <taxon>Rhabditida</taxon>
        <taxon>Tylenchina</taxon>
        <taxon>Tylenchomorpha</taxon>
        <taxon>Sphaerularioidea</taxon>
        <taxon>Anguinidae</taxon>
        <taxon>Anguininae</taxon>
        <taxon>Ditylenchus</taxon>
    </lineage>
</organism>
<proteinExistence type="predicted"/>
<protein>
    <submittedName>
        <fullName evidence="2">Uncharacterized protein</fullName>
    </submittedName>
</protein>
<evidence type="ECO:0000313" key="2">
    <source>
        <dbReference type="WBParaSite" id="jg5506"/>
    </source>
</evidence>
<reference evidence="2" key="1">
    <citation type="submission" date="2022-11" db="UniProtKB">
        <authorList>
            <consortium name="WormBaseParasite"/>
        </authorList>
    </citation>
    <scope>IDENTIFICATION</scope>
</reference>
<accession>A0A915EG24</accession>
<dbReference type="WBParaSite" id="jg5506">
    <property type="protein sequence ID" value="jg5506"/>
    <property type="gene ID" value="jg5506"/>
</dbReference>
<evidence type="ECO:0000313" key="1">
    <source>
        <dbReference type="Proteomes" id="UP000887574"/>
    </source>
</evidence>
<dbReference type="Proteomes" id="UP000887574">
    <property type="component" value="Unplaced"/>
</dbReference>
<keyword evidence="1" id="KW-1185">Reference proteome</keyword>
<sequence>MPTMLCTPPKLDLPTISSDEIEQIWSQRSCCLFKTLDWTLEELKYISLWHAQADYQKCVVLVERKLANSHI</sequence>
<name>A0A915EG24_9BILA</name>